<keyword evidence="4" id="KW-0665">Pyrimidine biosynthesis</keyword>
<evidence type="ECO:0000256" key="3">
    <source>
        <dbReference type="ARBA" id="ARBA00022793"/>
    </source>
</evidence>
<dbReference type="Gene3D" id="1.10.510.10">
    <property type="entry name" value="Transferase(Phosphotransferase) domain 1"/>
    <property type="match status" value="1"/>
</dbReference>
<comment type="pathway">
    <text evidence="1">Pyrimidine metabolism; UMP biosynthesis via de novo pathway; UMP from orotate: step 2/2.</text>
</comment>
<dbReference type="InterPro" id="IPR013785">
    <property type="entry name" value="Aldolase_TIM"/>
</dbReference>
<dbReference type="SUPFAM" id="SSF51366">
    <property type="entry name" value="Ribulose-phoshate binding barrel"/>
    <property type="match status" value="2"/>
</dbReference>
<feature type="domain" description="Orotidine 5'-phosphate decarboxylase" evidence="6">
    <location>
        <begin position="103"/>
        <end position="168"/>
    </location>
</feature>
<sequence>MPFKLQASTTFTLYWETQFAAPELIQGSPVVLSTDIWSLGVLAYVMLSGVSTFLDDSIAYSKSPLDTSRLASFTERRRQQNDVCPVTNIKRFMTSSMGHTLKNVSELLQLADTIGLHICVLKTHVDILQDFQPEVIKELNAVAEKHEFLLFEDRKFADIGNTVKHQYEGDDLGQQYLSPEEVIGKNSADIIIVERGILAASDRVEDAQTYRKAGWEVYLKRLSVPGELL</sequence>
<dbReference type="Pfam" id="PF00215">
    <property type="entry name" value="OMPdecase"/>
    <property type="match status" value="1"/>
</dbReference>
<dbReference type="EC" id="4.1.1.23" evidence="2"/>
<reference evidence="7" key="1">
    <citation type="journal article" date="2021" name="Cell">
        <title>Tracing the genetic footprints of vertebrate landing in non-teleost ray-finned fishes.</title>
        <authorList>
            <person name="Bi X."/>
            <person name="Wang K."/>
            <person name="Yang L."/>
            <person name="Pan H."/>
            <person name="Jiang H."/>
            <person name="Wei Q."/>
            <person name="Fang M."/>
            <person name="Yu H."/>
            <person name="Zhu C."/>
            <person name="Cai Y."/>
            <person name="He Y."/>
            <person name="Gan X."/>
            <person name="Zeng H."/>
            <person name="Yu D."/>
            <person name="Zhu Y."/>
            <person name="Jiang H."/>
            <person name="Qiu Q."/>
            <person name="Yang H."/>
            <person name="Zhang Y.E."/>
            <person name="Wang W."/>
            <person name="Zhu M."/>
            <person name="He S."/>
            <person name="Zhang G."/>
        </authorList>
    </citation>
    <scope>NUCLEOTIDE SEQUENCE</scope>
    <source>
        <strain evidence="7">Pddl_001</strain>
    </source>
</reference>
<accession>A0ABS2X8W0</accession>
<name>A0ABS2X8W0_POLSP</name>
<keyword evidence="8" id="KW-1185">Reference proteome</keyword>
<dbReference type="PROSITE" id="PS00156">
    <property type="entry name" value="OMPDECASE"/>
    <property type="match status" value="1"/>
</dbReference>
<dbReference type="Proteomes" id="UP001166093">
    <property type="component" value="Unassembled WGS sequence"/>
</dbReference>
<protein>
    <recommendedName>
        <fullName evidence="2">orotidine-5'-phosphate decarboxylase</fullName>
        <ecNumber evidence="2">4.1.1.23</ecNumber>
    </recommendedName>
</protein>
<comment type="caution">
    <text evidence="7">The sequence shown here is derived from an EMBL/GenBank/DDBJ whole genome shotgun (WGS) entry which is preliminary data.</text>
</comment>
<dbReference type="InterPro" id="IPR001754">
    <property type="entry name" value="OMPdeCOase_dom"/>
</dbReference>
<feature type="non-terminal residue" evidence="7">
    <location>
        <position position="1"/>
    </location>
</feature>
<organism evidence="7 8">
    <name type="scientific">Polyodon spathula</name>
    <name type="common">North American paddlefish</name>
    <name type="synonym">Squalus spathula</name>
    <dbReference type="NCBI Taxonomy" id="7913"/>
    <lineage>
        <taxon>Eukaryota</taxon>
        <taxon>Metazoa</taxon>
        <taxon>Chordata</taxon>
        <taxon>Craniata</taxon>
        <taxon>Vertebrata</taxon>
        <taxon>Euteleostomi</taxon>
        <taxon>Actinopterygii</taxon>
        <taxon>Chondrostei</taxon>
        <taxon>Acipenseriformes</taxon>
        <taxon>Polyodontidae</taxon>
        <taxon>Polyodon</taxon>
    </lineage>
</organism>
<dbReference type="SUPFAM" id="SSF56112">
    <property type="entry name" value="Protein kinase-like (PK-like)"/>
    <property type="match status" value="1"/>
</dbReference>
<dbReference type="PANTHER" id="PTHR19278">
    <property type="entry name" value="OROTATE PHOSPHORIBOSYLTRANSFERASE"/>
    <property type="match status" value="1"/>
</dbReference>
<evidence type="ECO:0000256" key="1">
    <source>
        <dbReference type="ARBA" id="ARBA00004861"/>
    </source>
</evidence>
<feature type="non-terminal residue" evidence="7">
    <location>
        <position position="229"/>
    </location>
</feature>
<evidence type="ECO:0000256" key="5">
    <source>
        <dbReference type="ARBA" id="ARBA00023239"/>
    </source>
</evidence>
<evidence type="ECO:0000256" key="4">
    <source>
        <dbReference type="ARBA" id="ARBA00022975"/>
    </source>
</evidence>
<gene>
    <name evidence="7" type="primary">Pyrg</name>
    <name evidence="7" type="ORF">GTO93_0021391</name>
</gene>
<evidence type="ECO:0000256" key="2">
    <source>
        <dbReference type="ARBA" id="ARBA00012321"/>
    </source>
</evidence>
<dbReference type="InterPro" id="IPR011009">
    <property type="entry name" value="Kinase-like_dom_sf"/>
</dbReference>
<evidence type="ECO:0000313" key="7">
    <source>
        <dbReference type="EMBL" id="MBN3270650.1"/>
    </source>
</evidence>
<keyword evidence="5" id="KW-0456">Lyase</keyword>
<dbReference type="PANTHER" id="PTHR19278:SF9">
    <property type="entry name" value="URIDINE 5'-MONOPHOSPHATE SYNTHASE"/>
    <property type="match status" value="1"/>
</dbReference>
<keyword evidence="3" id="KW-0210">Decarboxylase</keyword>
<dbReference type="EMBL" id="JAAWVQ010003493">
    <property type="protein sequence ID" value="MBN3270650.1"/>
    <property type="molecule type" value="Genomic_DNA"/>
</dbReference>
<proteinExistence type="predicted"/>
<evidence type="ECO:0000313" key="8">
    <source>
        <dbReference type="Proteomes" id="UP001166093"/>
    </source>
</evidence>
<evidence type="ECO:0000259" key="6">
    <source>
        <dbReference type="Pfam" id="PF00215"/>
    </source>
</evidence>
<dbReference type="InterPro" id="IPR011060">
    <property type="entry name" value="RibuloseP-bd_barrel"/>
</dbReference>
<dbReference type="Gene3D" id="3.20.20.70">
    <property type="entry name" value="Aldolase class I"/>
    <property type="match status" value="2"/>
</dbReference>
<dbReference type="InterPro" id="IPR018089">
    <property type="entry name" value="OMPdecase_AS"/>
</dbReference>